<dbReference type="SUPFAM" id="SSF46626">
    <property type="entry name" value="Cytochrome c"/>
    <property type="match status" value="1"/>
</dbReference>
<feature type="signal peptide" evidence="5">
    <location>
        <begin position="1"/>
        <end position="20"/>
    </location>
</feature>
<evidence type="ECO:0000256" key="5">
    <source>
        <dbReference type="SAM" id="SignalP"/>
    </source>
</evidence>
<evidence type="ECO:0000256" key="1">
    <source>
        <dbReference type="ARBA" id="ARBA00022617"/>
    </source>
</evidence>
<keyword evidence="2 4" id="KW-0479">Metal-binding</keyword>
<dbReference type="Proteomes" id="UP000002407">
    <property type="component" value="Chromosome"/>
</dbReference>
<dbReference type="eggNOG" id="COG2863">
    <property type="taxonomic scope" value="Bacteria"/>
</dbReference>
<dbReference type="AlphaFoldDB" id="A7I2P6"/>
<keyword evidence="1 4" id="KW-0349">Heme</keyword>
<gene>
    <name evidence="7" type="ordered locus">CHAB381_1235</name>
</gene>
<accession>A7I2P6</accession>
<dbReference type="Gene3D" id="1.10.760.10">
    <property type="entry name" value="Cytochrome c-like domain"/>
    <property type="match status" value="1"/>
</dbReference>
<feature type="domain" description="Cytochrome c" evidence="6">
    <location>
        <begin position="18"/>
        <end position="105"/>
    </location>
</feature>
<name>A7I2P6_CAMHC</name>
<organism evidence="7 8">
    <name type="scientific">Campylobacter hominis (strain ATCC BAA-381 / DSM 21671 / CCUG 45161 / LMG 19568 / NCTC 13146 / CH001A)</name>
    <dbReference type="NCBI Taxonomy" id="360107"/>
    <lineage>
        <taxon>Bacteria</taxon>
        <taxon>Pseudomonadati</taxon>
        <taxon>Campylobacterota</taxon>
        <taxon>Epsilonproteobacteria</taxon>
        <taxon>Campylobacterales</taxon>
        <taxon>Campylobacteraceae</taxon>
        <taxon>Campylobacter</taxon>
    </lineage>
</organism>
<dbReference type="InterPro" id="IPR009056">
    <property type="entry name" value="Cyt_c-like_dom"/>
</dbReference>
<dbReference type="GO" id="GO:0020037">
    <property type="term" value="F:heme binding"/>
    <property type="evidence" value="ECO:0007669"/>
    <property type="project" value="InterPro"/>
</dbReference>
<protein>
    <submittedName>
        <fullName evidence="7">Cytochrome c553</fullName>
    </submittedName>
</protein>
<dbReference type="KEGG" id="cha:CHAB381_1235"/>
<dbReference type="Pfam" id="PF00034">
    <property type="entry name" value="Cytochrom_C"/>
    <property type="match status" value="1"/>
</dbReference>
<dbReference type="PROSITE" id="PS51007">
    <property type="entry name" value="CYTC"/>
    <property type="match status" value="1"/>
</dbReference>
<evidence type="ECO:0000259" key="6">
    <source>
        <dbReference type="PROSITE" id="PS51007"/>
    </source>
</evidence>
<proteinExistence type="predicted"/>
<keyword evidence="5" id="KW-0732">Signal</keyword>
<keyword evidence="8" id="KW-1185">Reference proteome</keyword>
<evidence type="ECO:0000256" key="3">
    <source>
        <dbReference type="ARBA" id="ARBA00023004"/>
    </source>
</evidence>
<evidence type="ECO:0000313" key="7">
    <source>
        <dbReference type="EMBL" id="ABS51244.1"/>
    </source>
</evidence>
<evidence type="ECO:0000256" key="4">
    <source>
        <dbReference type="PROSITE-ProRule" id="PRU00433"/>
    </source>
</evidence>
<dbReference type="RefSeq" id="WP_012109088.1">
    <property type="nucleotide sequence ID" value="NC_009714.1"/>
</dbReference>
<reference evidence="8" key="1">
    <citation type="submission" date="2007-07" db="EMBL/GenBank/DDBJ databases">
        <title>Complete genome sequence of Campylobacter hominis ATCC BAA-381, a commensal isolated from the human gastrointestinal tract.</title>
        <authorList>
            <person name="Fouts D.E."/>
            <person name="Mongodin E.F."/>
            <person name="Puiu D."/>
            <person name="Sebastian Y."/>
            <person name="Miller W.G."/>
            <person name="Mandrell R.E."/>
            <person name="Nelson K.E."/>
        </authorList>
    </citation>
    <scope>NUCLEOTIDE SEQUENCE [LARGE SCALE GENOMIC DNA]</scope>
    <source>
        <strain evidence="8">ATCC BAA-381 / LMG 19568 / NCTC 13146 / CH001A</strain>
    </source>
</reference>
<evidence type="ECO:0000313" key="8">
    <source>
        <dbReference type="Proteomes" id="UP000002407"/>
    </source>
</evidence>
<dbReference type="InterPro" id="IPR036909">
    <property type="entry name" value="Cyt_c-like_dom_sf"/>
</dbReference>
<dbReference type="OrthoDB" id="5340148at2"/>
<dbReference type="STRING" id="360107.CHAB381_1235"/>
<feature type="chain" id="PRO_5002708405" evidence="5">
    <location>
        <begin position="21"/>
        <end position="105"/>
    </location>
</feature>
<evidence type="ECO:0000256" key="2">
    <source>
        <dbReference type="ARBA" id="ARBA00022723"/>
    </source>
</evidence>
<dbReference type="EMBL" id="CP000776">
    <property type="protein sequence ID" value="ABS51244.1"/>
    <property type="molecule type" value="Genomic_DNA"/>
</dbReference>
<dbReference type="GO" id="GO:0009055">
    <property type="term" value="F:electron transfer activity"/>
    <property type="evidence" value="ECO:0007669"/>
    <property type="project" value="InterPro"/>
</dbReference>
<dbReference type="GO" id="GO:0046872">
    <property type="term" value="F:metal ion binding"/>
    <property type="evidence" value="ECO:0007669"/>
    <property type="project" value="UniProtKB-KW"/>
</dbReference>
<sequence>MKKLLVVAALAAACSGSLFAADGAELYKKCVQCHGKNAEMQYFKKVPALNTVAKEERLETMKALKAGELNGGKGKFGLGAVMKVQMSKLSEEDLAAVNDYIETLK</sequence>
<keyword evidence="3 4" id="KW-0408">Iron</keyword>
<dbReference type="HOGENOM" id="CLU_128253_3_0_7"/>